<protein>
    <submittedName>
        <fullName evidence="1">Uncharacterized protein</fullName>
    </submittedName>
</protein>
<keyword evidence="2" id="KW-1185">Reference proteome</keyword>
<accession>A0A840CVN6</accession>
<evidence type="ECO:0000313" key="2">
    <source>
        <dbReference type="Proteomes" id="UP000555103"/>
    </source>
</evidence>
<sequence length="131" mass="15438">MKTFIIEFDDLKEANVDSHKKLMDYILENKLEFWEYISHQIVLLTPDSFTASMLRATIKNIYGDGILLVVFEVSILDMAAFGPDGFMDFFEIAKHPDYVPLWERESGKPYDHSKVYKIFRDIQLRKRHFPG</sequence>
<comment type="caution">
    <text evidence="1">The sequence shown here is derived from an EMBL/GenBank/DDBJ whole genome shotgun (WGS) entry which is preliminary data.</text>
</comment>
<dbReference type="Proteomes" id="UP000555103">
    <property type="component" value="Unassembled WGS sequence"/>
</dbReference>
<evidence type="ECO:0000313" key="1">
    <source>
        <dbReference type="EMBL" id="MBB4036542.1"/>
    </source>
</evidence>
<organism evidence="1 2">
    <name type="scientific">Dysgonomonas hofstadii</name>
    <dbReference type="NCBI Taxonomy" id="637886"/>
    <lineage>
        <taxon>Bacteria</taxon>
        <taxon>Pseudomonadati</taxon>
        <taxon>Bacteroidota</taxon>
        <taxon>Bacteroidia</taxon>
        <taxon>Bacteroidales</taxon>
        <taxon>Dysgonomonadaceae</taxon>
        <taxon>Dysgonomonas</taxon>
    </lineage>
</organism>
<dbReference type="AlphaFoldDB" id="A0A840CVN6"/>
<dbReference type="EMBL" id="JACIEP010000008">
    <property type="protein sequence ID" value="MBB4036542.1"/>
    <property type="molecule type" value="Genomic_DNA"/>
</dbReference>
<name>A0A840CVN6_9BACT</name>
<proteinExistence type="predicted"/>
<gene>
    <name evidence="1" type="ORF">GGR21_002448</name>
</gene>
<dbReference type="RefSeq" id="WP_183307443.1">
    <property type="nucleotide sequence ID" value="NZ_JACIEP010000008.1"/>
</dbReference>
<reference evidence="1 2" key="1">
    <citation type="submission" date="2020-08" db="EMBL/GenBank/DDBJ databases">
        <title>Genomic Encyclopedia of Type Strains, Phase IV (KMG-IV): sequencing the most valuable type-strain genomes for metagenomic binning, comparative biology and taxonomic classification.</title>
        <authorList>
            <person name="Goeker M."/>
        </authorList>
    </citation>
    <scope>NUCLEOTIDE SEQUENCE [LARGE SCALE GENOMIC DNA]</scope>
    <source>
        <strain evidence="1 2">DSM 104969</strain>
    </source>
</reference>